<dbReference type="AlphaFoldDB" id="A0AA40KUJ2"/>
<dbReference type="Proteomes" id="UP001177670">
    <property type="component" value="Unassembled WGS sequence"/>
</dbReference>
<comment type="caution">
    <text evidence="1">The sequence shown here is derived from an EMBL/GenBank/DDBJ whole genome shotgun (WGS) entry which is preliminary data.</text>
</comment>
<organism evidence="1 2">
    <name type="scientific">Melipona bicolor</name>
    <dbReference type="NCBI Taxonomy" id="60889"/>
    <lineage>
        <taxon>Eukaryota</taxon>
        <taxon>Metazoa</taxon>
        <taxon>Ecdysozoa</taxon>
        <taxon>Arthropoda</taxon>
        <taxon>Hexapoda</taxon>
        <taxon>Insecta</taxon>
        <taxon>Pterygota</taxon>
        <taxon>Neoptera</taxon>
        <taxon>Endopterygota</taxon>
        <taxon>Hymenoptera</taxon>
        <taxon>Apocrita</taxon>
        <taxon>Aculeata</taxon>
        <taxon>Apoidea</taxon>
        <taxon>Anthophila</taxon>
        <taxon>Apidae</taxon>
        <taxon>Melipona</taxon>
    </lineage>
</organism>
<reference evidence="1" key="1">
    <citation type="submission" date="2021-10" db="EMBL/GenBank/DDBJ databases">
        <title>Melipona bicolor Genome sequencing and assembly.</title>
        <authorList>
            <person name="Araujo N.S."/>
            <person name="Arias M.C."/>
        </authorList>
    </citation>
    <scope>NUCLEOTIDE SEQUENCE</scope>
    <source>
        <strain evidence="1">USP_2M_L1-L4_2017</strain>
        <tissue evidence="1">Whole body</tissue>
    </source>
</reference>
<feature type="non-terminal residue" evidence="1">
    <location>
        <position position="59"/>
    </location>
</feature>
<gene>
    <name evidence="1" type="ORF">K0M31_014466</name>
</gene>
<dbReference type="EMBL" id="JAHYIQ010000004">
    <property type="protein sequence ID" value="KAK1133108.1"/>
    <property type="molecule type" value="Genomic_DNA"/>
</dbReference>
<proteinExistence type="predicted"/>
<evidence type="ECO:0000313" key="1">
    <source>
        <dbReference type="EMBL" id="KAK1133108.1"/>
    </source>
</evidence>
<sequence length="59" mass="6870">MEKGKEKHQLKTVIRHVEEFVGPTLDTAAYRRFLSSQQPLTPGVIVLLRTFRIHPLETR</sequence>
<accession>A0AA40KUJ2</accession>
<name>A0AA40KUJ2_9HYME</name>
<keyword evidence="2" id="KW-1185">Reference proteome</keyword>
<evidence type="ECO:0000313" key="2">
    <source>
        <dbReference type="Proteomes" id="UP001177670"/>
    </source>
</evidence>
<protein>
    <submittedName>
        <fullName evidence="1">Uncharacterized protein</fullName>
    </submittedName>
</protein>